<evidence type="ECO:0000256" key="1">
    <source>
        <dbReference type="ARBA" id="ARBA00023196"/>
    </source>
</evidence>
<dbReference type="GO" id="GO:0015986">
    <property type="term" value="P:proton motive force-driven ATP synthesis"/>
    <property type="evidence" value="ECO:0007669"/>
    <property type="project" value="InterPro"/>
</dbReference>
<dbReference type="AlphaFoldDB" id="A0A1F8CVV4"/>
<sequence>MDQNLFVTIKDRSGRIFEGNAASVTSFNQKGKFDILPTHSNFITLIEKDIIIQNKQGETKTFKIENGVLRVVRDVVDIFLGIKK</sequence>
<dbReference type="Proteomes" id="UP000178999">
    <property type="component" value="Unassembled WGS sequence"/>
</dbReference>
<accession>A0A1F8CVV4</accession>
<proteinExistence type="predicted"/>
<feature type="domain" description="ATP synthase F1 complex delta/epsilon subunit N-terminal" evidence="2">
    <location>
        <begin position="7"/>
        <end position="78"/>
    </location>
</feature>
<keyword evidence="1" id="KW-0066">ATP synthesis</keyword>
<dbReference type="SUPFAM" id="SSF51344">
    <property type="entry name" value="Epsilon subunit of F1F0-ATP synthase N-terminal domain"/>
    <property type="match status" value="1"/>
</dbReference>
<comment type="caution">
    <text evidence="3">The sequence shown here is derived from an EMBL/GenBank/DDBJ whole genome shotgun (WGS) entry which is preliminary data.</text>
</comment>
<name>A0A1F8CVV4_9BACT</name>
<evidence type="ECO:0000313" key="4">
    <source>
        <dbReference type="Proteomes" id="UP000178999"/>
    </source>
</evidence>
<evidence type="ECO:0000259" key="2">
    <source>
        <dbReference type="Pfam" id="PF02823"/>
    </source>
</evidence>
<dbReference type="EMBL" id="MGHY01000009">
    <property type="protein sequence ID" value="OGM79675.1"/>
    <property type="molecule type" value="Genomic_DNA"/>
</dbReference>
<gene>
    <name evidence="3" type="ORF">A2382_02020</name>
</gene>
<dbReference type="STRING" id="1802538.A2382_02020"/>
<dbReference type="Pfam" id="PF02823">
    <property type="entry name" value="ATP-synt_DE_N"/>
    <property type="match status" value="1"/>
</dbReference>
<keyword evidence="1" id="KW-0139">CF(1)</keyword>
<dbReference type="Gene3D" id="2.60.15.10">
    <property type="entry name" value="F0F1 ATP synthase delta/epsilon subunit, N-terminal"/>
    <property type="match status" value="1"/>
</dbReference>
<dbReference type="InterPro" id="IPR036771">
    <property type="entry name" value="ATPsynth_dsu/esu_N"/>
</dbReference>
<dbReference type="GO" id="GO:0045259">
    <property type="term" value="C:proton-transporting ATP synthase complex"/>
    <property type="evidence" value="ECO:0007669"/>
    <property type="project" value="UniProtKB-KW"/>
</dbReference>
<reference evidence="3 4" key="1">
    <citation type="journal article" date="2016" name="Nat. Commun.">
        <title>Thousands of microbial genomes shed light on interconnected biogeochemical processes in an aquifer system.</title>
        <authorList>
            <person name="Anantharaman K."/>
            <person name="Brown C.T."/>
            <person name="Hug L.A."/>
            <person name="Sharon I."/>
            <person name="Castelle C.J."/>
            <person name="Probst A.J."/>
            <person name="Thomas B.C."/>
            <person name="Singh A."/>
            <person name="Wilkins M.J."/>
            <person name="Karaoz U."/>
            <person name="Brodie E.L."/>
            <person name="Williams K.H."/>
            <person name="Hubbard S.S."/>
            <person name="Banfield J.F."/>
        </authorList>
    </citation>
    <scope>NUCLEOTIDE SEQUENCE [LARGE SCALE GENOMIC DNA]</scope>
</reference>
<organism evidence="3 4">
    <name type="scientific">Candidatus Woesebacteria bacterium RIFOXYB1_FULL_38_16</name>
    <dbReference type="NCBI Taxonomy" id="1802538"/>
    <lineage>
        <taxon>Bacteria</taxon>
        <taxon>Candidatus Woeseibacteriota</taxon>
    </lineage>
</organism>
<dbReference type="InterPro" id="IPR020546">
    <property type="entry name" value="ATP_synth_F1_dsu/esu_N"/>
</dbReference>
<evidence type="ECO:0000313" key="3">
    <source>
        <dbReference type="EMBL" id="OGM79675.1"/>
    </source>
</evidence>
<protein>
    <recommendedName>
        <fullName evidence="2">ATP synthase F1 complex delta/epsilon subunit N-terminal domain-containing protein</fullName>
    </recommendedName>
</protein>